<dbReference type="PANTHER" id="PTHR39569">
    <property type="entry name" value="INORGANIC TRIPHOSPHATASE"/>
    <property type="match status" value="1"/>
</dbReference>
<dbReference type="CDD" id="cd07756">
    <property type="entry name" value="CYTH-like_Pase_CHAD"/>
    <property type="match status" value="1"/>
</dbReference>
<dbReference type="InterPro" id="IPR007899">
    <property type="entry name" value="CHAD_dom"/>
</dbReference>
<dbReference type="Gene3D" id="2.40.320.10">
    <property type="entry name" value="Hypothetical Protein Pfu-838710-001"/>
    <property type="match status" value="1"/>
</dbReference>
<evidence type="ECO:0000313" key="3">
    <source>
        <dbReference type="EMBL" id="SFM31304.1"/>
    </source>
</evidence>
<reference evidence="4" key="1">
    <citation type="submission" date="2016-10" db="EMBL/GenBank/DDBJ databases">
        <authorList>
            <person name="Varghese N."/>
            <person name="Submissions S."/>
        </authorList>
    </citation>
    <scope>NUCLEOTIDE SEQUENCE [LARGE SCALE GENOMIC DNA]</scope>
    <source>
        <strain evidence="4">Nm44</strain>
    </source>
</reference>
<dbReference type="PANTHER" id="PTHR39569:SF1">
    <property type="entry name" value="INORGANIC TRIPHOSPHATASE"/>
    <property type="match status" value="1"/>
</dbReference>
<dbReference type="RefSeq" id="WP_074905407.1">
    <property type="nucleotide sequence ID" value="NZ_FOUB01000023.1"/>
</dbReference>
<dbReference type="InterPro" id="IPR039013">
    <property type="entry name" value="YgiF"/>
</dbReference>
<dbReference type="GO" id="GO:0046872">
    <property type="term" value="F:metal ion binding"/>
    <property type="evidence" value="ECO:0007669"/>
    <property type="project" value="TreeGrafter"/>
</dbReference>
<keyword evidence="4" id="KW-1185">Reference proteome</keyword>
<dbReference type="PROSITE" id="PS51708">
    <property type="entry name" value="CHAD"/>
    <property type="match status" value="1"/>
</dbReference>
<dbReference type="OrthoDB" id="3034217at2"/>
<dbReference type="SUPFAM" id="SSF55154">
    <property type="entry name" value="CYTH-like phosphatases"/>
    <property type="match status" value="1"/>
</dbReference>
<dbReference type="SMART" id="SM01118">
    <property type="entry name" value="CYTH"/>
    <property type="match status" value="1"/>
</dbReference>
<dbReference type="EMBL" id="FOUB01000023">
    <property type="protein sequence ID" value="SFM31304.1"/>
    <property type="molecule type" value="Genomic_DNA"/>
</dbReference>
<feature type="domain" description="CYTH" evidence="1">
    <location>
        <begin position="2"/>
        <end position="207"/>
    </location>
</feature>
<dbReference type="InterPro" id="IPR038186">
    <property type="entry name" value="CHAD_dom_sf"/>
</dbReference>
<protein>
    <submittedName>
        <fullName evidence="3">Inorganic triphosphatase YgiF, contains CYTH and CHAD domains</fullName>
    </submittedName>
</protein>
<dbReference type="SMART" id="SM00880">
    <property type="entry name" value="CHAD"/>
    <property type="match status" value="1"/>
</dbReference>
<dbReference type="GO" id="GO:0050355">
    <property type="term" value="F:inorganic triphosphate phosphatase activity"/>
    <property type="evidence" value="ECO:0007669"/>
    <property type="project" value="InterPro"/>
</dbReference>
<feature type="domain" description="CHAD" evidence="2">
    <location>
        <begin position="222"/>
        <end position="511"/>
    </location>
</feature>
<dbReference type="Pfam" id="PF05235">
    <property type="entry name" value="CHAD"/>
    <property type="match status" value="1"/>
</dbReference>
<name>A0A1I4PU77_9PROT</name>
<gene>
    <name evidence="3" type="ORF">SAMN05421863_10233</name>
</gene>
<evidence type="ECO:0000259" key="2">
    <source>
        <dbReference type="PROSITE" id="PS51708"/>
    </source>
</evidence>
<accession>A0A1I4PU77</accession>
<dbReference type="PROSITE" id="PS51707">
    <property type="entry name" value="CYTH"/>
    <property type="match status" value="1"/>
</dbReference>
<dbReference type="InterPro" id="IPR023577">
    <property type="entry name" value="CYTH_domain"/>
</dbReference>
<dbReference type="Proteomes" id="UP000183287">
    <property type="component" value="Unassembled WGS sequence"/>
</dbReference>
<dbReference type="Pfam" id="PF01928">
    <property type="entry name" value="CYTH"/>
    <property type="match status" value="1"/>
</dbReference>
<dbReference type="Gene3D" id="1.40.20.10">
    <property type="entry name" value="CHAD domain"/>
    <property type="match status" value="1"/>
</dbReference>
<proteinExistence type="predicted"/>
<sequence length="516" mass="59687">MPKEIELKLSLPRRCIKHLQHLPLLKTLDISQPIKQKLYTIYFDTPDLALKRQNCALRLRQMGKNWLQTIKTEGSVASGLHERNEWEVSVPRNQLDFTQLGDPGMIKLLSDAELRKQLRQVFITRFTRHTHILQMDEDSQIEFCLDHGKIIIDHTKESFTEIELELKSGKPAQLFLLALTLIQTLPFPLRLENISKAERGYMLYTGHQNPPVKALPVELKANMDLTAAFTLIVQNCLDQLTRNEHGVITRSDVEYLHQMRIALRRLRTAFDVFATAIPNEVSLIHELKWLTHQLNPARDWDVFVTEQLLKIQKNFEEHAGIAALIKTCEILRKKHNKAARNSIKSKRYTKLILHLNLYLEEAFKYPGQPKTLKKAATNMALINFTKSVLINYHKQIIDTINGIEEFDVTSIHSLRISIKKHRYTVEFFQALFTPVEVKKYIHSLSGLQDTLGAINDSINTQRLLKEIPGSKTKTLVSREAIGIILGWNKQRLQLMNAEIKDASQLFYHAPLFWDAY</sequence>
<evidence type="ECO:0000313" key="4">
    <source>
        <dbReference type="Proteomes" id="UP000183287"/>
    </source>
</evidence>
<organism evidence="3 4">
    <name type="scientific">Nitrosomonas communis</name>
    <dbReference type="NCBI Taxonomy" id="44574"/>
    <lineage>
        <taxon>Bacteria</taxon>
        <taxon>Pseudomonadati</taxon>
        <taxon>Pseudomonadota</taxon>
        <taxon>Betaproteobacteria</taxon>
        <taxon>Nitrosomonadales</taxon>
        <taxon>Nitrosomonadaceae</taxon>
        <taxon>Nitrosomonas</taxon>
    </lineage>
</organism>
<dbReference type="AlphaFoldDB" id="A0A1I4PU77"/>
<evidence type="ECO:0000259" key="1">
    <source>
        <dbReference type="PROSITE" id="PS51707"/>
    </source>
</evidence>
<dbReference type="InterPro" id="IPR033469">
    <property type="entry name" value="CYTH-like_dom_sf"/>
</dbReference>